<dbReference type="SUPFAM" id="SSF161098">
    <property type="entry name" value="MetI-like"/>
    <property type="match status" value="1"/>
</dbReference>
<dbReference type="CDD" id="cd06261">
    <property type="entry name" value="TM_PBP2"/>
    <property type="match status" value="1"/>
</dbReference>
<gene>
    <name evidence="9" type="ORF">GN277_21925</name>
</gene>
<comment type="caution">
    <text evidence="9">The sequence shown here is derived from an EMBL/GenBank/DDBJ whole genome shotgun (WGS) entry which is preliminary data.</text>
</comment>
<keyword evidence="10" id="KW-1185">Reference proteome</keyword>
<feature type="domain" description="ABC transmembrane type-1" evidence="8">
    <location>
        <begin position="93"/>
        <end position="294"/>
    </location>
</feature>
<keyword evidence="5 7" id="KW-1133">Transmembrane helix</keyword>
<dbReference type="EMBL" id="WUQX01000001">
    <property type="protein sequence ID" value="MXP77911.1"/>
    <property type="molecule type" value="Genomic_DNA"/>
</dbReference>
<evidence type="ECO:0000256" key="6">
    <source>
        <dbReference type="ARBA" id="ARBA00023136"/>
    </source>
</evidence>
<dbReference type="Pfam" id="PF19300">
    <property type="entry name" value="BPD_transp_1_N"/>
    <property type="match status" value="1"/>
</dbReference>
<dbReference type="PANTHER" id="PTHR43163">
    <property type="entry name" value="DIPEPTIDE TRANSPORT SYSTEM PERMEASE PROTEIN DPPB-RELATED"/>
    <property type="match status" value="1"/>
</dbReference>
<dbReference type="GO" id="GO:0055085">
    <property type="term" value="P:transmembrane transport"/>
    <property type="evidence" value="ECO:0007669"/>
    <property type="project" value="InterPro"/>
</dbReference>
<keyword evidence="4 7" id="KW-0812">Transmembrane</keyword>
<keyword evidence="2 7" id="KW-0813">Transport</keyword>
<comment type="subcellular location">
    <subcellularLocation>
        <location evidence="1 7">Cell membrane</location>
        <topology evidence="1 7">Multi-pass membrane protein</topology>
    </subcellularLocation>
</comment>
<feature type="transmembrane region" description="Helical" evidence="7">
    <location>
        <begin position="128"/>
        <end position="152"/>
    </location>
</feature>
<evidence type="ECO:0000256" key="3">
    <source>
        <dbReference type="ARBA" id="ARBA00022475"/>
    </source>
</evidence>
<organism evidence="9 10">
    <name type="scientific">Sporofaciens musculi</name>
    <dbReference type="NCBI Taxonomy" id="2681861"/>
    <lineage>
        <taxon>Bacteria</taxon>
        <taxon>Bacillati</taxon>
        <taxon>Bacillota</taxon>
        <taxon>Clostridia</taxon>
        <taxon>Lachnospirales</taxon>
        <taxon>Lachnospiraceae</taxon>
        <taxon>Sporofaciens</taxon>
    </lineage>
</organism>
<name>A0A7X3MK54_9FIRM</name>
<evidence type="ECO:0000259" key="8">
    <source>
        <dbReference type="PROSITE" id="PS50928"/>
    </source>
</evidence>
<sequence>MAKYILKRVLLAIVTLFVLTSIVFVLVRLLPGDPFSNPKMTPEIKANLEAYYGLDKPLPVQYVTYMKNVFHGDLGYSMKYEGRTVNRIIAESFPYSADLGIRALCFAFFFGIILGIIAALNRGKKLDFVCILIAIIGTSIPDFIMGSLLQYFFGIKWQILPVAQYTSFKHTILPSIAVGFYTLASVSRLMRSSMLEVVTSDYTKTARAKGLSEFRVTFKHQIRNAITPIITIMGPTVASVLTGTFVIEALFAIPGMGKHYVDSINMSDYTLVLGMTIFYGAFLVIAILIVDILYGIVDPRIRLSGKKG</sequence>
<dbReference type="Pfam" id="PF00528">
    <property type="entry name" value="BPD_transp_1"/>
    <property type="match status" value="1"/>
</dbReference>
<evidence type="ECO:0000313" key="9">
    <source>
        <dbReference type="EMBL" id="MXP77911.1"/>
    </source>
</evidence>
<feature type="transmembrane region" description="Helical" evidence="7">
    <location>
        <begin position="9"/>
        <end position="30"/>
    </location>
</feature>
<accession>A0A7X3MK54</accession>
<feature type="transmembrane region" description="Helical" evidence="7">
    <location>
        <begin position="172"/>
        <end position="190"/>
    </location>
</feature>
<dbReference type="InterPro" id="IPR035906">
    <property type="entry name" value="MetI-like_sf"/>
</dbReference>
<evidence type="ECO:0000256" key="1">
    <source>
        <dbReference type="ARBA" id="ARBA00004651"/>
    </source>
</evidence>
<dbReference type="GO" id="GO:0005886">
    <property type="term" value="C:plasma membrane"/>
    <property type="evidence" value="ECO:0007669"/>
    <property type="project" value="UniProtKB-SubCell"/>
</dbReference>
<keyword evidence="6 7" id="KW-0472">Membrane</keyword>
<evidence type="ECO:0000313" key="10">
    <source>
        <dbReference type="Proteomes" id="UP000460412"/>
    </source>
</evidence>
<comment type="similarity">
    <text evidence="7">Belongs to the binding-protein-dependent transport system permease family.</text>
</comment>
<dbReference type="AlphaFoldDB" id="A0A7X3MK54"/>
<feature type="transmembrane region" description="Helical" evidence="7">
    <location>
        <begin position="101"/>
        <end position="121"/>
    </location>
</feature>
<dbReference type="InterPro" id="IPR000515">
    <property type="entry name" value="MetI-like"/>
</dbReference>
<dbReference type="PROSITE" id="PS50928">
    <property type="entry name" value="ABC_TM1"/>
    <property type="match status" value="1"/>
</dbReference>
<dbReference type="InterPro" id="IPR045621">
    <property type="entry name" value="BPD_transp_1_N"/>
</dbReference>
<dbReference type="Proteomes" id="UP000460412">
    <property type="component" value="Unassembled WGS sequence"/>
</dbReference>
<evidence type="ECO:0000256" key="2">
    <source>
        <dbReference type="ARBA" id="ARBA00022448"/>
    </source>
</evidence>
<feature type="transmembrane region" description="Helical" evidence="7">
    <location>
        <begin position="229"/>
        <end position="253"/>
    </location>
</feature>
<evidence type="ECO:0000256" key="7">
    <source>
        <dbReference type="RuleBase" id="RU363032"/>
    </source>
</evidence>
<dbReference type="Gene3D" id="1.10.3720.10">
    <property type="entry name" value="MetI-like"/>
    <property type="match status" value="1"/>
</dbReference>
<evidence type="ECO:0000256" key="5">
    <source>
        <dbReference type="ARBA" id="ARBA00022989"/>
    </source>
</evidence>
<dbReference type="RefSeq" id="WP_159753717.1">
    <property type="nucleotide sequence ID" value="NZ_CASSPE010000161.1"/>
</dbReference>
<keyword evidence="3" id="KW-1003">Cell membrane</keyword>
<dbReference type="PANTHER" id="PTHR43163:SF6">
    <property type="entry name" value="DIPEPTIDE TRANSPORT SYSTEM PERMEASE PROTEIN DPPB-RELATED"/>
    <property type="match status" value="1"/>
</dbReference>
<reference evidence="9 10" key="1">
    <citation type="submission" date="2019-12" db="EMBL/GenBank/DDBJ databases">
        <title>Sporaefaciens musculi gen. nov., sp. nov., a novel bacterium isolated from the caecum of an obese mouse.</title>
        <authorList>
            <person name="Rasmussen T.S."/>
            <person name="Streidl T."/>
            <person name="Hitch T.C.A."/>
            <person name="Wortmann E."/>
            <person name="Deptula P."/>
            <person name="Hansen M."/>
            <person name="Nielsen D.S."/>
            <person name="Clavel T."/>
            <person name="Vogensen F.K."/>
        </authorList>
    </citation>
    <scope>NUCLEOTIDE SEQUENCE [LARGE SCALE GENOMIC DNA]</scope>
    <source>
        <strain evidence="9 10">WCA-9-b2</strain>
    </source>
</reference>
<evidence type="ECO:0000256" key="4">
    <source>
        <dbReference type="ARBA" id="ARBA00022692"/>
    </source>
</evidence>
<protein>
    <submittedName>
        <fullName evidence="9">ABC transporter permease subunit</fullName>
    </submittedName>
</protein>
<proteinExistence type="inferred from homology"/>
<feature type="transmembrane region" description="Helical" evidence="7">
    <location>
        <begin position="273"/>
        <end position="297"/>
    </location>
</feature>